<proteinExistence type="predicted"/>
<gene>
    <name evidence="1" type="ORF">N5J23_16015</name>
</gene>
<comment type="caution">
    <text evidence="1">The sequence shown here is derived from an EMBL/GenBank/DDBJ whole genome shotgun (WGS) entry which is preliminary data.</text>
</comment>
<reference evidence="1" key="1">
    <citation type="submission" date="2022-09" db="EMBL/GenBank/DDBJ databases">
        <title>Intensive care unit water sources are persistently colonized with multi-drug resistant bacteria and are the site of extensive horizontal gene transfer of antibiotic resistance genes.</title>
        <authorList>
            <person name="Diorio-Toth L."/>
        </authorList>
    </citation>
    <scope>NUCLEOTIDE SEQUENCE</scope>
    <source>
        <strain evidence="1">GD03686</strain>
    </source>
</reference>
<dbReference type="AlphaFoldDB" id="A0AA42W5X5"/>
<evidence type="ECO:0000313" key="2">
    <source>
        <dbReference type="Proteomes" id="UP001161294"/>
    </source>
</evidence>
<organism evidence="1 2">
    <name type="scientific">Comamonas aquatica</name>
    <dbReference type="NCBI Taxonomy" id="225991"/>
    <lineage>
        <taxon>Bacteria</taxon>
        <taxon>Pseudomonadati</taxon>
        <taxon>Pseudomonadota</taxon>
        <taxon>Betaproteobacteria</taxon>
        <taxon>Burkholderiales</taxon>
        <taxon>Comamonadaceae</taxon>
        <taxon>Comamonas</taxon>
    </lineage>
</organism>
<dbReference type="Proteomes" id="UP001161294">
    <property type="component" value="Unassembled WGS sequence"/>
</dbReference>
<name>A0AA42W5X5_9BURK</name>
<dbReference type="RefSeq" id="WP_279852015.1">
    <property type="nucleotide sequence ID" value="NZ_JAOCIA010000043.1"/>
</dbReference>
<protein>
    <submittedName>
        <fullName evidence="1">Inovirus Gp2 family protein</fullName>
    </submittedName>
</protein>
<dbReference type="EMBL" id="JAOCJW010000042">
    <property type="protein sequence ID" value="MDH2007023.1"/>
    <property type="molecule type" value="Genomic_DNA"/>
</dbReference>
<sequence>MKFEIEKSSLELEALLYELRLASWMKLADEVARKIYSSLKSNLRLRLSRKLRVLLQALDSELPSPDDEFFKEIVCKVYTSFSVFKALMDARGECKNEDDFERRFFYNLMKRVGSKGFCNAYQEEDKLHKRRADSLYSYISDLKIAHSKIMIVRLDLYYHQEPIQSISSQQNVVDDWSRLLAFARKSYKQNFLGYAMKIEFGDDRGVHIHSIFVLNGSNLRRDVNVARSLGHHWVKDVVPIIGRYFNCNEKKHQKNYKWRSVGDFVKMDEDFQNGVKAMSAYVTKPDPFPRLVVHGLSRTFRKGEINSKKKARVMRRKEVLKAFSQDAVSSRV</sequence>
<evidence type="ECO:0000313" key="1">
    <source>
        <dbReference type="EMBL" id="MDH2007023.1"/>
    </source>
</evidence>
<accession>A0AA42W5X5</accession>